<accession>A0A427ABG9</accession>
<comment type="caution">
    <text evidence="3">The sequence shown here is derived from an EMBL/GenBank/DDBJ whole genome shotgun (WGS) entry which is preliminary data.</text>
</comment>
<dbReference type="GO" id="GO:0009507">
    <property type="term" value="C:chloroplast"/>
    <property type="evidence" value="ECO:0007669"/>
    <property type="project" value="TreeGrafter"/>
</dbReference>
<evidence type="ECO:0000256" key="1">
    <source>
        <dbReference type="ARBA" id="ARBA00022737"/>
    </source>
</evidence>
<dbReference type="GO" id="GO:0009658">
    <property type="term" value="P:chloroplast organization"/>
    <property type="evidence" value="ECO:0007669"/>
    <property type="project" value="TreeGrafter"/>
</dbReference>
<reference evidence="3 4" key="1">
    <citation type="journal article" date="2014" name="Agronomy (Basel)">
        <title>A Draft Genome Sequence for Ensete ventricosum, the Drought-Tolerant Tree Against Hunger.</title>
        <authorList>
            <person name="Harrison J."/>
            <person name="Moore K.A."/>
            <person name="Paszkiewicz K."/>
            <person name="Jones T."/>
            <person name="Grant M."/>
            <person name="Ambacheew D."/>
            <person name="Muzemil S."/>
            <person name="Studholme D.J."/>
        </authorList>
    </citation>
    <scope>NUCLEOTIDE SEQUENCE [LARGE SCALE GENOMIC DNA]</scope>
</reference>
<dbReference type="Proteomes" id="UP000287651">
    <property type="component" value="Unassembled WGS sequence"/>
</dbReference>
<gene>
    <name evidence="3" type="ORF">B296_00033250</name>
</gene>
<dbReference type="SUPFAM" id="SSF48452">
    <property type="entry name" value="TPR-like"/>
    <property type="match status" value="1"/>
</dbReference>
<dbReference type="PANTHER" id="PTHR45641:SF19">
    <property type="entry name" value="NEPHROCYSTIN-3"/>
    <property type="match status" value="1"/>
</dbReference>
<keyword evidence="2" id="KW-0802">TPR repeat</keyword>
<dbReference type="Pfam" id="PF13424">
    <property type="entry name" value="TPR_12"/>
    <property type="match status" value="1"/>
</dbReference>
<dbReference type="EMBL" id="AMZH03003062">
    <property type="protein sequence ID" value="RRT73541.1"/>
    <property type="molecule type" value="Genomic_DNA"/>
</dbReference>
<proteinExistence type="predicted"/>
<keyword evidence="1" id="KW-0677">Repeat</keyword>
<sequence length="163" mass="18721">MFCCLDITLHHVCVFIVLREQEGRELLEECLLISERHKGLEHPSSVTHLLNIAMSHSRSKNFPEAEHLLRTCLRIMLRTVGPKDQSITVPMLHLAVTLYSLKRDEEAERLALEVVRIREDAFGKESLPVGELMRLGKDDTDMLATLTRVLNIQEKEMGFESEE</sequence>
<dbReference type="InterPro" id="IPR011990">
    <property type="entry name" value="TPR-like_helical_dom_sf"/>
</dbReference>
<evidence type="ECO:0000256" key="2">
    <source>
        <dbReference type="ARBA" id="ARBA00022803"/>
    </source>
</evidence>
<evidence type="ECO:0008006" key="5">
    <source>
        <dbReference type="Google" id="ProtNLM"/>
    </source>
</evidence>
<evidence type="ECO:0000313" key="3">
    <source>
        <dbReference type="EMBL" id="RRT73541.1"/>
    </source>
</evidence>
<dbReference type="PANTHER" id="PTHR45641">
    <property type="entry name" value="TETRATRICOPEPTIDE REPEAT PROTEIN (AFU_ORTHOLOGUE AFUA_6G03870)"/>
    <property type="match status" value="1"/>
</dbReference>
<dbReference type="AlphaFoldDB" id="A0A427ABG9"/>
<protein>
    <recommendedName>
        <fullName evidence="5">MalT-like TPR region domain-containing protein</fullName>
    </recommendedName>
</protein>
<evidence type="ECO:0000313" key="4">
    <source>
        <dbReference type="Proteomes" id="UP000287651"/>
    </source>
</evidence>
<name>A0A427ABG9_ENSVE</name>
<dbReference type="Gene3D" id="1.25.40.10">
    <property type="entry name" value="Tetratricopeptide repeat domain"/>
    <property type="match status" value="1"/>
</dbReference>
<organism evidence="3 4">
    <name type="scientific">Ensete ventricosum</name>
    <name type="common">Abyssinian banana</name>
    <name type="synonym">Musa ensete</name>
    <dbReference type="NCBI Taxonomy" id="4639"/>
    <lineage>
        <taxon>Eukaryota</taxon>
        <taxon>Viridiplantae</taxon>
        <taxon>Streptophyta</taxon>
        <taxon>Embryophyta</taxon>
        <taxon>Tracheophyta</taxon>
        <taxon>Spermatophyta</taxon>
        <taxon>Magnoliopsida</taxon>
        <taxon>Liliopsida</taxon>
        <taxon>Zingiberales</taxon>
        <taxon>Musaceae</taxon>
        <taxon>Ensete</taxon>
    </lineage>
</organism>
<feature type="non-terminal residue" evidence="3">
    <location>
        <position position="163"/>
    </location>
</feature>